<dbReference type="SUPFAM" id="SSF48019">
    <property type="entry name" value="post-AAA+ oligomerization domain-like"/>
    <property type="match status" value="1"/>
</dbReference>
<reference evidence="10 11" key="1">
    <citation type="submission" date="2017-09" db="EMBL/GenBank/DDBJ databases">
        <title>Depth-based differentiation of microbial function through sediment-hosted aquifers and enrichment of novel symbionts in the deep terrestrial subsurface.</title>
        <authorList>
            <person name="Probst A.J."/>
            <person name="Ladd B."/>
            <person name="Jarett J.K."/>
            <person name="Geller-Mcgrath D.E."/>
            <person name="Sieber C.M."/>
            <person name="Emerson J.B."/>
            <person name="Anantharaman K."/>
            <person name="Thomas B.C."/>
            <person name="Malmstrom R."/>
            <person name="Stieglmeier M."/>
            <person name="Klingl A."/>
            <person name="Woyke T."/>
            <person name="Ryan C.M."/>
            <person name="Banfield J.F."/>
        </authorList>
    </citation>
    <scope>NUCLEOTIDE SEQUENCE [LARGE SCALE GENOMIC DNA]</scope>
    <source>
        <strain evidence="10">CG12_big_fil_rev_8_21_14_0_65_43_15</strain>
    </source>
</reference>
<evidence type="ECO:0000313" key="11">
    <source>
        <dbReference type="Proteomes" id="UP000231267"/>
    </source>
</evidence>
<organism evidence="10 11">
    <name type="scientific">Candidatus Taenaricola geysiri</name>
    <dbReference type="NCBI Taxonomy" id="1974752"/>
    <lineage>
        <taxon>Bacteria</taxon>
        <taxon>Pseudomonadati</taxon>
        <taxon>Candidatus Omnitrophota</taxon>
        <taxon>Candidatus Taenaricola</taxon>
    </lineage>
</organism>
<keyword evidence="6" id="KW-0239">DNA-directed DNA polymerase</keyword>
<dbReference type="Gene3D" id="1.10.8.60">
    <property type="match status" value="1"/>
</dbReference>
<protein>
    <recommendedName>
        <fullName evidence="2">DNA polymerase III subunit delta</fullName>
        <ecNumber evidence="1">2.7.7.7</ecNumber>
    </recommendedName>
</protein>
<evidence type="ECO:0000256" key="1">
    <source>
        <dbReference type="ARBA" id="ARBA00012417"/>
    </source>
</evidence>
<evidence type="ECO:0000256" key="7">
    <source>
        <dbReference type="ARBA" id="ARBA00034754"/>
    </source>
</evidence>
<accession>A0A2J0LPU4</accession>
<dbReference type="SUPFAM" id="SSF52540">
    <property type="entry name" value="P-loop containing nucleoside triphosphate hydrolases"/>
    <property type="match status" value="1"/>
</dbReference>
<sequence>MIYLFLGNEQFLKSRALALLKAKACAGASSYLNYREFSVEEAGQDDFKNLLDDARTAPFMSKHRLFVIRGVNDLSEAQKDELGLFMENKPKSTVLALVAGELKKEDIIYRAVMKRGKIMNFDAFSKDKLNRWINERFAQLKKRIEPAALKLLIDNVGVDLTQLDLTVELVAAFTGKRDNVVVADIEKLTGKNLEVTAFALTDAIGAKNANAAFKVLNAMEKDAGVVPQLVGLLGWQLRRIWSSKKSGNSFLRQGDRFSTKELEQGFKLLLELDKDIKSSPVESWRAFELLVARLCS</sequence>
<evidence type="ECO:0000256" key="3">
    <source>
        <dbReference type="ARBA" id="ARBA00022679"/>
    </source>
</evidence>
<evidence type="ECO:0000259" key="9">
    <source>
        <dbReference type="Pfam" id="PF06144"/>
    </source>
</evidence>
<keyword evidence="3" id="KW-0808">Transferase</keyword>
<dbReference type="Proteomes" id="UP000231267">
    <property type="component" value="Unassembled WGS sequence"/>
</dbReference>
<comment type="similarity">
    <text evidence="7">Belongs to the DNA polymerase HolA subunit family.</text>
</comment>
<feature type="domain" description="DNA polymerase III delta N-terminal" evidence="9">
    <location>
        <begin position="3"/>
        <end position="104"/>
    </location>
</feature>
<dbReference type="GO" id="GO:0006261">
    <property type="term" value="P:DNA-templated DNA replication"/>
    <property type="evidence" value="ECO:0007669"/>
    <property type="project" value="TreeGrafter"/>
</dbReference>
<dbReference type="GO" id="GO:0003677">
    <property type="term" value="F:DNA binding"/>
    <property type="evidence" value="ECO:0007669"/>
    <property type="project" value="InterPro"/>
</dbReference>
<evidence type="ECO:0000256" key="6">
    <source>
        <dbReference type="ARBA" id="ARBA00022932"/>
    </source>
</evidence>
<proteinExistence type="inferred from homology"/>
<name>A0A2J0LPU4_9BACT</name>
<keyword evidence="5" id="KW-0235">DNA replication</keyword>
<dbReference type="GO" id="GO:0009360">
    <property type="term" value="C:DNA polymerase III complex"/>
    <property type="evidence" value="ECO:0007669"/>
    <property type="project" value="InterPro"/>
</dbReference>
<evidence type="ECO:0000256" key="4">
    <source>
        <dbReference type="ARBA" id="ARBA00022695"/>
    </source>
</evidence>
<comment type="caution">
    <text evidence="10">The sequence shown here is derived from an EMBL/GenBank/DDBJ whole genome shotgun (WGS) entry which is preliminary data.</text>
</comment>
<keyword evidence="4" id="KW-0548">Nucleotidyltransferase</keyword>
<dbReference type="Pfam" id="PF06144">
    <property type="entry name" value="DNA_pol3_delta"/>
    <property type="match status" value="1"/>
</dbReference>
<comment type="catalytic activity">
    <reaction evidence="8">
        <text>DNA(n) + a 2'-deoxyribonucleoside 5'-triphosphate = DNA(n+1) + diphosphate</text>
        <dbReference type="Rhea" id="RHEA:22508"/>
        <dbReference type="Rhea" id="RHEA-COMP:17339"/>
        <dbReference type="Rhea" id="RHEA-COMP:17340"/>
        <dbReference type="ChEBI" id="CHEBI:33019"/>
        <dbReference type="ChEBI" id="CHEBI:61560"/>
        <dbReference type="ChEBI" id="CHEBI:173112"/>
        <dbReference type="EC" id="2.7.7.7"/>
    </reaction>
</comment>
<dbReference type="Gene3D" id="3.40.50.300">
    <property type="entry name" value="P-loop containing nucleotide triphosphate hydrolases"/>
    <property type="match status" value="1"/>
</dbReference>
<dbReference type="InterPro" id="IPR008921">
    <property type="entry name" value="DNA_pol3_clamp-load_cplx_C"/>
</dbReference>
<dbReference type="AlphaFoldDB" id="A0A2J0LPU4"/>
<dbReference type="EC" id="2.7.7.7" evidence="1"/>
<dbReference type="Gene3D" id="1.20.272.10">
    <property type="match status" value="2"/>
</dbReference>
<gene>
    <name evidence="10" type="primary">holA</name>
    <name evidence="10" type="ORF">COW11_06340</name>
</gene>
<dbReference type="PANTHER" id="PTHR34388">
    <property type="entry name" value="DNA POLYMERASE III SUBUNIT DELTA"/>
    <property type="match status" value="1"/>
</dbReference>
<dbReference type="EMBL" id="PFGP01000139">
    <property type="protein sequence ID" value="PIW65847.1"/>
    <property type="molecule type" value="Genomic_DNA"/>
</dbReference>
<evidence type="ECO:0000256" key="2">
    <source>
        <dbReference type="ARBA" id="ARBA00017703"/>
    </source>
</evidence>
<evidence type="ECO:0000256" key="8">
    <source>
        <dbReference type="ARBA" id="ARBA00049244"/>
    </source>
</evidence>
<dbReference type="InterPro" id="IPR027417">
    <property type="entry name" value="P-loop_NTPase"/>
</dbReference>
<evidence type="ECO:0000256" key="5">
    <source>
        <dbReference type="ARBA" id="ARBA00022705"/>
    </source>
</evidence>
<dbReference type="GO" id="GO:0003887">
    <property type="term" value="F:DNA-directed DNA polymerase activity"/>
    <property type="evidence" value="ECO:0007669"/>
    <property type="project" value="UniProtKB-KW"/>
</dbReference>
<dbReference type="InterPro" id="IPR010372">
    <property type="entry name" value="DNA_pol3_delta_N"/>
</dbReference>
<evidence type="ECO:0000313" key="10">
    <source>
        <dbReference type="EMBL" id="PIW65847.1"/>
    </source>
</evidence>
<dbReference type="PANTHER" id="PTHR34388:SF1">
    <property type="entry name" value="DNA POLYMERASE III SUBUNIT DELTA"/>
    <property type="match status" value="1"/>
</dbReference>
<dbReference type="NCBIfam" id="TIGR01128">
    <property type="entry name" value="holA"/>
    <property type="match status" value="1"/>
</dbReference>
<dbReference type="InterPro" id="IPR005790">
    <property type="entry name" value="DNA_polIII_delta"/>
</dbReference>